<dbReference type="OrthoDB" id="6242193at2759"/>
<feature type="compositionally biased region" description="Polar residues" evidence="1">
    <location>
        <begin position="238"/>
        <end position="250"/>
    </location>
</feature>
<keyword evidence="3" id="KW-1185">Reference proteome</keyword>
<dbReference type="EMBL" id="JACEEZ010023466">
    <property type="protein sequence ID" value="KAG0711256.1"/>
    <property type="molecule type" value="Genomic_DNA"/>
</dbReference>
<evidence type="ECO:0000313" key="2">
    <source>
        <dbReference type="EMBL" id="KAG0711256.1"/>
    </source>
</evidence>
<evidence type="ECO:0000313" key="3">
    <source>
        <dbReference type="Proteomes" id="UP000770661"/>
    </source>
</evidence>
<proteinExistence type="predicted"/>
<name>A0A8J5CEN9_CHIOP</name>
<protein>
    <submittedName>
        <fullName evidence="2">Uncharacterized protein</fullName>
    </submittedName>
</protein>
<accession>A0A8J5CEN9</accession>
<dbReference type="Proteomes" id="UP000770661">
    <property type="component" value="Unassembled WGS sequence"/>
</dbReference>
<sequence length="318" mass="34908">MATSEGRIINRYSSVIDIKQACDRPVDRDRLVGHPCCIEISGVIFKNCGNQEVNTVDHNERSKSPSRASAIRTADGRLVSDMDGQMARWAECMLPFMKSSMSKFSSDRDDLLALKMSLPIENKRSTAALEGMAVLNLMNKSTNTCSPKKAASVSKSLEHCVNGNISYRAEMSCLLEEVAAIGNPSEIVQWLCPHLCPSRGHGSPAPRTGSTQLTDIDWNEEWDCWNDIDHGAGGKGLSASSEDSGSLQRFSPSSPSPQPEASWLSECVTAVSPTCDLMAIGYKNRLAILSRRWKIFSEEKEGMKLITTWKEAQLASSR</sequence>
<evidence type="ECO:0000256" key="1">
    <source>
        <dbReference type="SAM" id="MobiDB-lite"/>
    </source>
</evidence>
<dbReference type="AlphaFoldDB" id="A0A8J5CEN9"/>
<feature type="region of interest" description="Disordered" evidence="1">
    <location>
        <begin position="235"/>
        <end position="261"/>
    </location>
</feature>
<reference evidence="2" key="1">
    <citation type="submission" date="2020-07" db="EMBL/GenBank/DDBJ databases">
        <title>The High-quality genome of the commercially important snow crab, Chionoecetes opilio.</title>
        <authorList>
            <person name="Jeong J.-H."/>
            <person name="Ryu S."/>
        </authorList>
    </citation>
    <scope>NUCLEOTIDE SEQUENCE</scope>
    <source>
        <strain evidence="2">MADBK_172401_WGS</strain>
        <tissue evidence="2">Digestive gland</tissue>
    </source>
</reference>
<gene>
    <name evidence="2" type="ORF">GWK47_021004</name>
</gene>
<comment type="caution">
    <text evidence="2">The sequence shown here is derived from an EMBL/GenBank/DDBJ whole genome shotgun (WGS) entry which is preliminary data.</text>
</comment>
<organism evidence="2 3">
    <name type="scientific">Chionoecetes opilio</name>
    <name type="common">Atlantic snow crab</name>
    <name type="synonym">Cancer opilio</name>
    <dbReference type="NCBI Taxonomy" id="41210"/>
    <lineage>
        <taxon>Eukaryota</taxon>
        <taxon>Metazoa</taxon>
        <taxon>Ecdysozoa</taxon>
        <taxon>Arthropoda</taxon>
        <taxon>Crustacea</taxon>
        <taxon>Multicrustacea</taxon>
        <taxon>Malacostraca</taxon>
        <taxon>Eumalacostraca</taxon>
        <taxon>Eucarida</taxon>
        <taxon>Decapoda</taxon>
        <taxon>Pleocyemata</taxon>
        <taxon>Brachyura</taxon>
        <taxon>Eubrachyura</taxon>
        <taxon>Majoidea</taxon>
        <taxon>Majidae</taxon>
        <taxon>Chionoecetes</taxon>
    </lineage>
</organism>